<dbReference type="EMBL" id="CP029490">
    <property type="protein sequence ID" value="AWN21559.1"/>
    <property type="molecule type" value="Genomic_DNA"/>
</dbReference>
<proteinExistence type="predicted"/>
<keyword evidence="1" id="KW-0812">Transmembrane</keyword>
<feature type="transmembrane region" description="Helical" evidence="1">
    <location>
        <begin position="6"/>
        <end position="23"/>
    </location>
</feature>
<dbReference type="GeneID" id="93924758"/>
<keyword evidence="1" id="KW-0472">Membrane</keyword>
<accession>A0ABN5LKP5</accession>
<organism evidence="2 3">
    <name type="scientific">Streptococcus sobrinus</name>
    <dbReference type="NCBI Taxonomy" id="1310"/>
    <lineage>
        <taxon>Bacteria</taxon>
        <taxon>Bacillati</taxon>
        <taxon>Bacillota</taxon>
        <taxon>Bacilli</taxon>
        <taxon>Lactobacillales</taxon>
        <taxon>Streptococcaceae</taxon>
        <taxon>Streptococcus</taxon>
    </lineage>
</organism>
<evidence type="ECO:0000313" key="2">
    <source>
        <dbReference type="EMBL" id="AWN21559.1"/>
    </source>
</evidence>
<keyword evidence="1" id="KW-1133">Transmembrane helix</keyword>
<evidence type="ECO:0000313" key="3">
    <source>
        <dbReference type="Proteomes" id="UP000245369"/>
    </source>
</evidence>
<name>A0ABN5LKP5_9STRE</name>
<evidence type="ECO:0000256" key="1">
    <source>
        <dbReference type="SAM" id="Phobius"/>
    </source>
</evidence>
<dbReference type="Proteomes" id="UP000245369">
    <property type="component" value="Chromosome"/>
</dbReference>
<keyword evidence="3" id="KW-1185">Reference proteome</keyword>
<sequence>MLIVIWLPLIGFICLFIFLVYMGNSAEKRRDAEADYSQLLGKISQRENGDIWLGFKYTKNEINKFNYIRKTYEPGHKYRPPYNNDIYVVSHTVNPIFIDKQDKDFKDGIYYVIKLVSKFEYDRWGNQTTNNGPVQYNFDGNNFQDNRFSSYYNQIIQYKNEMVTKGIPEEEIDYLANNTEDKENQRSFLRKYEPILRGIEVASAAATLFEILKGLFFR</sequence>
<gene>
    <name evidence="2" type="ORF">DK182_09595</name>
</gene>
<dbReference type="RefSeq" id="WP_002959872.1">
    <property type="nucleotide sequence ID" value="NZ_CP029490.1"/>
</dbReference>
<protein>
    <submittedName>
        <fullName evidence="2">Uncharacterized protein</fullName>
    </submittedName>
</protein>
<reference evidence="2 3" key="1">
    <citation type="submission" date="2018-05" db="EMBL/GenBank/DDBJ databases">
        <title>Complete genome sequences of Streptococcus sobrinus.</title>
        <authorList>
            <person name="Sales M."/>
            <person name="Jensen P.A."/>
        </authorList>
    </citation>
    <scope>NUCLEOTIDE SEQUENCE [LARGE SCALE GENOMIC DNA]</scope>
    <source>
        <strain evidence="2 3">SL1</strain>
    </source>
</reference>